<dbReference type="EC" id="3.4.22.70" evidence="4"/>
<protein>
    <submittedName>
        <fullName evidence="4">Sortase A</fullName>
        <ecNumber evidence="4">3.4.22.70</ecNumber>
    </submittedName>
</protein>
<dbReference type="InterPro" id="IPR023365">
    <property type="entry name" value="Sortase_dom-sf"/>
</dbReference>
<feature type="transmembrane region" description="Helical" evidence="3">
    <location>
        <begin position="264"/>
        <end position="284"/>
    </location>
</feature>
<keyword evidence="5" id="KW-1185">Reference proteome</keyword>
<dbReference type="InterPro" id="IPR042002">
    <property type="entry name" value="Sortase_C"/>
</dbReference>
<organism evidence="4 5">
    <name type="scientific">Lysinibacter cavernae</name>
    <dbReference type="NCBI Taxonomy" id="1640652"/>
    <lineage>
        <taxon>Bacteria</taxon>
        <taxon>Bacillati</taxon>
        <taxon>Actinomycetota</taxon>
        <taxon>Actinomycetes</taxon>
        <taxon>Micrococcales</taxon>
        <taxon>Microbacteriaceae</taxon>
        <taxon>Lysinibacter</taxon>
    </lineage>
</organism>
<feature type="active site" description="Acyl-thioester intermediate" evidence="2">
    <location>
        <position position="229"/>
    </location>
</feature>
<reference evidence="4 5" key="1">
    <citation type="submission" date="2020-02" db="EMBL/GenBank/DDBJ databases">
        <title>Sequencing the genomes of 1000 actinobacteria strains.</title>
        <authorList>
            <person name="Klenk H.-P."/>
        </authorList>
    </citation>
    <scope>NUCLEOTIDE SEQUENCE [LARGE SCALE GENOMIC DNA]</scope>
    <source>
        <strain evidence="4 5">DSM 27960</strain>
    </source>
</reference>
<dbReference type="NCBIfam" id="NF033745">
    <property type="entry name" value="class_C_sortase"/>
    <property type="match status" value="1"/>
</dbReference>
<evidence type="ECO:0000313" key="4">
    <source>
        <dbReference type="EMBL" id="NIH53765.1"/>
    </source>
</evidence>
<feature type="transmembrane region" description="Helical" evidence="3">
    <location>
        <begin position="20"/>
        <end position="42"/>
    </location>
</feature>
<dbReference type="CDD" id="cd05827">
    <property type="entry name" value="Sortase_C"/>
    <property type="match status" value="1"/>
</dbReference>
<dbReference type="GO" id="GO:0016787">
    <property type="term" value="F:hydrolase activity"/>
    <property type="evidence" value="ECO:0007669"/>
    <property type="project" value="UniProtKB-KW"/>
</dbReference>
<accession>A0A7X5R1Q9</accession>
<dbReference type="InterPro" id="IPR005754">
    <property type="entry name" value="Sortase"/>
</dbReference>
<dbReference type="Pfam" id="PF04203">
    <property type="entry name" value="Sortase"/>
    <property type="match status" value="1"/>
</dbReference>
<gene>
    <name evidence="4" type="ORF">FHX76_001633</name>
</gene>
<keyword evidence="3" id="KW-0812">Transmembrane</keyword>
<dbReference type="Proteomes" id="UP000541033">
    <property type="component" value="Unassembled WGS sequence"/>
</dbReference>
<dbReference type="AlphaFoldDB" id="A0A7X5R1Q9"/>
<dbReference type="RefSeq" id="WP_167149646.1">
    <property type="nucleotide sequence ID" value="NZ_JAAMOX010000001.1"/>
</dbReference>
<keyword evidence="1 4" id="KW-0378">Hydrolase</keyword>
<sequence>MRSPKHASRPRQRGYRWQRFAVLIAACMGVSIMLYPMAATWLTERAHGSALNAYASQVDSAEDSTKQDLLTAADDYNKALPQGVLRDPYRSESGAQAADSADDDNYLSQLRLPGSEVMGRLSIPSINVELPLYHGTSEQTLDLGAGHLLGSSLPVGGIGTHSVLTAHSGLPNAEMLSGLGNVRKGDTFSLSVLDRDLFYRVDQITVVTPDNLEDLTITRGHDYVTLITCTPLNVNSHRLLVRGERIDAPSVDSQMVSAVDTARFPWWIIIFVAALGTVTAVLFAPANLRKRRQNASPSNERSATERE</sequence>
<evidence type="ECO:0000313" key="5">
    <source>
        <dbReference type="Proteomes" id="UP000541033"/>
    </source>
</evidence>
<dbReference type="NCBIfam" id="TIGR01076">
    <property type="entry name" value="sortase_fam"/>
    <property type="match status" value="1"/>
</dbReference>
<keyword evidence="3" id="KW-1133">Transmembrane helix</keyword>
<dbReference type="SUPFAM" id="SSF63817">
    <property type="entry name" value="Sortase"/>
    <property type="match status" value="1"/>
</dbReference>
<evidence type="ECO:0000256" key="2">
    <source>
        <dbReference type="PIRSR" id="PIRSR605754-1"/>
    </source>
</evidence>
<evidence type="ECO:0000256" key="3">
    <source>
        <dbReference type="SAM" id="Phobius"/>
    </source>
</evidence>
<dbReference type="Gene3D" id="2.40.260.10">
    <property type="entry name" value="Sortase"/>
    <property type="match status" value="1"/>
</dbReference>
<comment type="caution">
    <text evidence="4">The sequence shown here is derived from an EMBL/GenBank/DDBJ whole genome shotgun (WGS) entry which is preliminary data.</text>
</comment>
<name>A0A7X5R1Q9_9MICO</name>
<keyword evidence="3" id="KW-0472">Membrane</keyword>
<dbReference type="EMBL" id="JAAMOX010000001">
    <property type="protein sequence ID" value="NIH53765.1"/>
    <property type="molecule type" value="Genomic_DNA"/>
</dbReference>
<feature type="active site" description="Proton donor/acceptor" evidence="2">
    <location>
        <position position="167"/>
    </location>
</feature>
<evidence type="ECO:0000256" key="1">
    <source>
        <dbReference type="ARBA" id="ARBA00022801"/>
    </source>
</evidence>
<proteinExistence type="predicted"/>